<dbReference type="Pfam" id="PF14520">
    <property type="entry name" value="HHH_5"/>
    <property type="match status" value="1"/>
</dbReference>
<dbReference type="CDD" id="cd14332">
    <property type="entry name" value="UBA_RuvA_C"/>
    <property type="match status" value="1"/>
</dbReference>
<dbReference type="InterPro" id="IPR000085">
    <property type="entry name" value="RuvA"/>
</dbReference>
<comment type="subunit">
    <text evidence="6">Homotetramer. Forms an RuvA(8)-RuvB(12)-Holliday junction (HJ) complex. HJ DNA is sandwiched between 2 RuvA tetramers; dsDNA enters through RuvA and exits via RuvB. An RuvB hexamer assembles on each DNA strand where it exits the tetramer. Each RuvB hexamer is contacted by two RuvA subunits (via domain III) on 2 adjacent RuvB subunits; this complex drives branch migration. In the full resolvosome a probable DNA-RuvA(4)-RuvB(12)-RuvC(2) complex forms which resolves the HJ.</text>
</comment>
<evidence type="ECO:0000256" key="5">
    <source>
        <dbReference type="ARBA" id="ARBA00023204"/>
    </source>
</evidence>
<dbReference type="InterPro" id="IPR011114">
    <property type="entry name" value="RuvA_C"/>
</dbReference>
<keyword evidence="3 6" id="KW-0238">DNA-binding</keyword>
<evidence type="ECO:0000313" key="9">
    <source>
        <dbReference type="Proteomes" id="UP000366872"/>
    </source>
</evidence>
<dbReference type="Proteomes" id="UP000366872">
    <property type="component" value="Unassembled WGS sequence"/>
</dbReference>
<keyword evidence="8" id="KW-0378">Hydrolase</keyword>
<dbReference type="InterPro" id="IPR036267">
    <property type="entry name" value="RuvA_C_sf"/>
</dbReference>
<evidence type="ECO:0000256" key="6">
    <source>
        <dbReference type="HAMAP-Rule" id="MF_00031"/>
    </source>
</evidence>
<dbReference type="InterPro" id="IPR010994">
    <property type="entry name" value="RuvA_2-like"/>
</dbReference>
<keyword evidence="8" id="KW-0067">ATP-binding</keyword>
<keyword evidence="4 6" id="KW-0233">DNA recombination</keyword>
<dbReference type="Gene3D" id="1.10.8.10">
    <property type="entry name" value="DNA helicase RuvA subunit, C-terminal domain"/>
    <property type="match status" value="1"/>
</dbReference>
<dbReference type="InterPro" id="IPR012340">
    <property type="entry name" value="NA-bd_OB-fold"/>
</dbReference>
<keyword evidence="2 6" id="KW-0227">DNA damage</keyword>
<comment type="similarity">
    <text evidence="6">Belongs to the RuvA family.</text>
</comment>
<evidence type="ECO:0000256" key="2">
    <source>
        <dbReference type="ARBA" id="ARBA00022763"/>
    </source>
</evidence>
<dbReference type="SUPFAM" id="SSF46929">
    <property type="entry name" value="DNA helicase RuvA subunit, C-terminal domain"/>
    <property type="match status" value="1"/>
</dbReference>
<keyword evidence="1 6" id="KW-0963">Cytoplasm</keyword>
<dbReference type="GO" id="GO:0009378">
    <property type="term" value="F:four-way junction helicase activity"/>
    <property type="evidence" value="ECO:0007669"/>
    <property type="project" value="InterPro"/>
</dbReference>
<comment type="subcellular location">
    <subcellularLocation>
        <location evidence="6">Cytoplasm</location>
    </subcellularLocation>
</comment>
<feature type="region of interest" description="Domain I" evidence="6">
    <location>
        <begin position="1"/>
        <end position="64"/>
    </location>
</feature>
<dbReference type="GO" id="GO:0000400">
    <property type="term" value="F:four-way junction DNA binding"/>
    <property type="evidence" value="ECO:0007669"/>
    <property type="project" value="UniProtKB-UniRule"/>
</dbReference>
<evidence type="ECO:0000259" key="7">
    <source>
        <dbReference type="SMART" id="SM00278"/>
    </source>
</evidence>
<sequence length="197" mass="21553">MITFLEGKLDTKQLARIEMNIGGVGYEVFIPLSSYDRLPLEGEHCRILTHHHITEADQKLFGFCTEDERDMFLKLLTISGVGPKLAISALSGLPVRELKNALINGDIKRISSISGIGKKTAERIVVELRDKFDPGEQLDAFAPIEAACGDSRMRDAALALGALGHKPDDAAKMIKGVAKKLSPEMTVEDLIRLALTK</sequence>
<dbReference type="Gene3D" id="2.40.50.140">
    <property type="entry name" value="Nucleic acid-binding proteins"/>
    <property type="match status" value="1"/>
</dbReference>
<dbReference type="GO" id="GO:0005524">
    <property type="term" value="F:ATP binding"/>
    <property type="evidence" value="ECO:0007669"/>
    <property type="project" value="InterPro"/>
</dbReference>
<dbReference type="SUPFAM" id="SSF47781">
    <property type="entry name" value="RuvA domain 2-like"/>
    <property type="match status" value="1"/>
</dbReference>
<keyword evidence="5 6" id="KW-0234">DNA repair</keyword>
<dbReference type="Gene3D" id="1.10.150.20">
    <property type="entry name" value="5' to 3' exonuclease, C-terminal subdomain"/>
    <property type="match status" value="1"/>
</dbReference>
<dbReference type="NCBIfam" id="TIGR00084">
    <property type="entry name" value="ruvA"/>
    <property type="match status" value="1"/>
</dbReference>
<gene>
    <name evidence="6 8" type="primary">ruvA</name>
    <name evidence="8" type="ORF">PDESU_03271</name>
</gene>
<evidence type="ECO:0000256" key="4">
    <source>
        <dbReference type="ARBA" id="ARBA00023172"/>
    </source>
</evidence>
<feature type="domain" description="Helix-hairpin-helix DNA-binding motif class 1" evidence="7">
    <location>
        <begin position="108"/>
        <end position="127"/>
    </location>
</feature>
<comment type="caution">
    <text evidence="6">Lacks conserved residue(s) required for the propagation of feature annotation.</text>
</comment>
<dbReference type="EMBL" id="CAAHFG010000002">
    <property type="protein sequence ID" value="VGO14703.1"/>
    <property type="molecule type" value="Genomic_DNA"/>
</dbReference>
<keyword evidence="9" id="KW-1185">Reference proteome</keyword>
<comment type="domain">
    <text evidence="6">Has three domains with a flexible linker between the domains II and III and assumes an 'L' shape. Domain III is highly mobile and contacts RuvB.</text>
</comment>
<protein>
    <recommendedName>
        <fullName evidence="6">Holliday junction branch migration complex subunit RuvA</fullName>
    </recommendedName>
</protein>
<dbReference type="SUPFAM" id="SSF50249">
    <property type="entry name" value="Nucleic acid-binding proteins"/>
    <property type="match status" value="1"/>
</dbReference>
<accession>A0A6C2U491</accession>
<dbReference type="AlphaFoldDB" id="A0A6C2U491"/>
<dbReference type="GO" id="GO:0009379">
    <property type="term" value="C:Holliday junction helicase complex"/>
    <property type="evidence" value="ECO:0007669"/>
    <property type="project" value="InterPro"/>
</dbReference>
<proteinExistence type="inferred from homology"/>
<evidence type="ECO:0000256" key="3">
    <source>
        <dbReference type="ARBA" id="ARBA00023125"/>
    </source>
</evidence>
<keyword evidence="8" id="KW-0547">Nucleotide-binding</keyword>
<dbReference type="SMART" id="SM00278">
    <property type="entry name" value="HhH1"/>
    <property type="match status" value="2"/>
</dbReference>
<dbReference type="Pfam" id="PF01330">
    <property type="entry name" value="RuvA_N"/>
    <property type="match status" value="1"/>
</dbReference>
<dbReference type="HAMAP" id="MF_00031">
    <property type="entry name" value="DNA_HJ_migration_RuvA"/>
    <property type="match status" value="1"/>
</dbReference>
<dbReference type="GO" id="GO:0005737">
    <property type="term" value="C:cytoplasm"/>
    <property type="evidence" value="ECO:0007669"/>
    <property type="project" value="UniProtKB-SubCell"/>
</dbReference>
<dbReference type="InterPro" id="IPR003583">
    <property type="entry name" value="Hlx-hairpin-Hlx_DNA-bd_motif"/>
</dbReference>
<dbReference type="InterPro" id="IPR013849">
    <property type="entry name" value="DNA_helicase_Holl-junc_RuvA_I"/>
</dbReference>
<name>A0A6C2U491_PONDE</name>
<feature type="domain" description="Helix-hairpin-helix DNA-binding motif class 1" evidence="7">
    <location>
        <begin position="73"/>
        <end position="92"/>
    </location>
</feature>
<keyword evidence="8" id="KW-0347">Helicase</keyword>
<evidence type="ECO:0000313" key="8">
    <source>
        <dbReference type="EMBL" id="VGO14703.1"/>
    </source>
</evidence>
<feature type="region of interest" description="Domain III" evidence="6">
    <location>
        <begin position="153"/>
        <end position="197"/>
    </location>
</feature>
<dbReference type="RefSeq" id="WP_136080337.1">
    <property type="nucleotide sequence ID" value="NZ_CAAHFG010000002.1"/>
</dbReference>
<comment type="function">
    <text evidence="6">The RuvA-RuvB-RuvC complex processes Holliday junction (HJ) DNA during genetic recombination and DNA repair, while the RuvA-RuvB complex plays an important role in the rescue of blocked DNA replication forks via replication fork reversal (RFR). RuvA specifically binds to HJ cruciform DNA, conferring on it an open structure. The RuvB hexamer acts as an ATP-dependent pump, pulling dsDNA into and through the RuvAB complex. HJ branch migration allows RuvC to scan DNA until it finds its consensus sequence, where it cleaves and resolves the cruciform DNA.</text>
</comment>
<organism evidence="8 9">
    <name type="scientific">Pontiella desulfatans</name>
    <dbReference type="NCBI Taxonomy" id="2750659"/>
    <lineage>
        <taxon>Bacteria</taxon>
        <taxon>Pseudomonadati</taxon>
        <taxon>Kiritimatiellota</taxon>
        <taxon>Kiritimatiellia</taxon>
        <taxon>Kiritimatiellales</taxon>
        <taxon>Pontiellaceae</taxon>
        <taxon>Pontiella</taxon>
    </lineage>
</organism>
<evidence type="ECO:0000256" key="1">
    <source>
        <dbReference type="ARBA" id="ARBA00022490"/>
    </source>
</evidence>
<dbReference type="GO" id="GO:0048476">
    <property type="term" value="C:Holliday junction resolvase complex"/>
    <property type="evidence" value="ECO:0007669"/>
    <property type="project" value="UniProtKB-UniRule"/>
</dbReference>
<dbReference type="GO" id="GO:0006310">
    <property type="term" value="P:DNA recombination"/>
    <property type="evidence" value="ECO:0007669"/>
    <property type="project" value="UniProtKB-UniRule"/>
</dbReference>
<dbReference type="Pfam" id="PF07499">
    <property type="entry name" value="RuvA_C"/>
    <property type="match status" value="1"/>
</dbReference>
<reference evidence="8 9" key="1">
    <citation type="submission" date="2019-04" db="EMBL/GenBank/DDBJ databases">
        <authorList>
            <person name="Van Vliet M D."/>
        </authorList>
    </citation>
    <scope>NUCLEOTIDE SEQUENCE [LARGE SCALE GENOMIC DNA]</scope>
    <source>
        <strain evidence="8 9">F1</strain>
    </source>
</reference>
<dbReference type="GO" id="GO:0006281">
    <property type="term" value="P:DNA repair"/>
    <property type="evidence" value="ECO:0007669"/>
    <property type="project" value="UniProtKB-UniRule"/>
</dbReference>